<evidence type="ECO:0000259" key="6">
    <source>
        <dbReference type="PROSITE" id="PS50016"/>
    </source>
</evidence>
<dbReference type="SUPFAM" id="SSF57903">
    <property type="entry name" value="FYVE/PHD zinc finger"/>
    <property type="match status" value="1"/>
</dbReference>
<feature type="non-terminal residue" evidence="7">
    <location>
        <position position="413"/>
    </location>
</feature>
<evidence type="ECO:0000313" key="8">
    <source>
        <dbReference type="Proteomes" id="UP000824469"/>
    </source>
</evidence>
<accession>A0AA38F6I4</accession>
<dbReference type="InterPro" id="IPR013083">
    <property type="entry name" value="Znf_RING/FYVE/PHD"/>
</dbReference>
<dbReference type="PROSITE" id="PS50016">
    <property type="entry name" value="ZF_PHD_2"/>
    <property type="match status" value="1"/>
</dbReference>
<dbReference type="AlphaFoldDB" id="A0AA38F6I4"/>
<dbReference type="GO" id="GO:0008270">
    <property type="term" value="F:zinc ion binding"/>
    <property type="evidence" value="ECO:0007669"/>
    <property type="project" value="UniProtKB-KW"/>
</dbReference>
<reference evidence="7 8" key="1">
    <citation type="journal article" date="2021" name="Nat. Plants">
        <title>The Taxus genome provides insights into paclitaxel biosynthesis.</title>
        <authorList>
            <person name="Xiong X."/>
            <person name="Gou J."/>
            <person name="Liao Q."/>
            <person name="Li Y."/>
            <person name="Zhou Q."/>
            <person name="Bi G."/>
            <person name="Li C."/>
            <person name="Du R."/>
            <person name="Wang X."/>
            <person name="Sun T."/>
            <person name="Guo L."/>
            <person name="Liang H."/>
            <person name="Lu P."/>
            <person name="Wu Y."/>
            <person name="Zhang Z."/>
            <person name="Ro D.K."/>
            <person name="Shang Y."/>
            <person name="Huang S."/>
            <person name="Yan J."/>
        </authorList>
    </citation>
    <scope>NUCLEOTIDE SEQUENCE [LARGE SCALE GENOMIC DNA]</scope>
    <source>
        <strain evidence="7">Ta-2019</strain>
    </source>
</reference>
<dbReference type="PANTHER" id="PTHR47177">
    <property type="entry name" value="F18C1.6 PROTEIN"/>
    <property type="match status" value="1"/>
</dbReference>
<evidence type="ECO:0000313" key="7">
    <source>
        <dbReference type="EMBL" id="KAH9290800.1"/>
    </source>
</evidence>
<feature type="compositionally biased region" description="Low complexity" evidence="5">
    <location>
        <begin position="146"/>
        <end position="165"/>
    </location>
</feature>
<feature type="non-terminal residue" evidence="7">
    <location>
        <position position="1"/>
    </location>
</feature>
<proteinExistence type="predicted"/>
<name>A0AA38F6I4_TAXCH</name>
<dbReference type="InterPro" id="IPR001965">
    <property type="entry name" value="Znf_PHD"/>
</dbReference>
<dbReference type="Proteomes" id="UP000824469">
    <property type="component" value="Unassembled WGS sequence"/>
</dbReference>
<evidence type="ECO:0000256" key="5">
    <source>
        <dbReference type="SAM" id="MobiDB-lite"/>
    </source>
</evidence>
<keyword evidence="1" id="KW-0479">Metal-binding</keyword>
<evidence type="ECO:0000256" key="1">
    <source>
        <dbReference type="ARBA" id="ARBA00022723"/>
    </source>
</evidence>
<dbReference type="InterPro" id="IPR011011">
    <property type="entry name" value="Znf_FYVE_PHD"/>
</dbReference>
<keyword evidence="2 4" id="KW-0863">Zinc-finger</keyword>
<dbReference type="InterPro" id="IPR019787">
    <property type="entry name" value="Znf_PHD-finger"/>
</dbReference>
<feature type="region of interest" description="Disordered" evidence="5">
    <location>
        <begin position="116"/>
        <end position="178"/>
    </location>
</feature>
<organism evidence="7 8">
    <name type="scientific">Taxus chinensis</name>
    <name type="common">Chinese yew</name>
    <name type="synonym">Taxus wallichiana var. chinensis</name>
    <dbReference type="NCBI Taxonomy" id="29808"/>
    <lineage>
        <taxon>Eukaryota</taxon>
        <taxon>Viridiplantae</taxon>
        <taxon>Streptophyta</taxon>
        <taxon>Embryophyta</taxon>
        <taxon>Tracheophyta</taxon>
        <taxon>Spermatophyta</taxon>
        <taxon>Pinopsida</taxon>
        <taxon>Pinidae</taxon>
        <taxon>Conifers II</taxon>
        <taxon>Cupressales</taxon>
        <taxon>Taxaceae</taxon>
        <taxon>Taxus</taxon>
    </lineage>
</organism>
<dbReference type="SMART" id="SM00249">
    <property type="entry name" value="PHD"/>
    <property type="match status" value="1"/>
</dbReference>
<keyword evidence="8" id="KW-1185">Reference proteome</keyword>
<dbReference type="EMBL" id="JAHRHJ020003813">
    <property type="protein sequence ID" value="KAH9290800.1"/>
    <property type="molecule type" value="Genomic_DNA"/>
</dbReference>
<sequence>VHIPLDEDNQGVLDPYADVFCTECNSRNDDSLLLLCDLCDSAAHTYCVGLGRTVPTGEWYCRECEASSNVHSDAKEDDDDDFVLECCDGDITSGSSLMTRAASTVEIVERVKPKPVLPSSSFSRHASSTPNLSRIRRRVIRRKAPRLSNAARAFSSRSPASATAAQLSGPASLLPSGASRTLSGQRILQERIQAMRDNWKALQHGELQFSSQPFCFNNRLTNRADKLVQPAPNKHLKNKQGADNQADIDRAWAMMECAKSLGGKDLGFDNRQKAEKSHLVSFSSQMNRKFSEDRQCACSRPIERTTADSRVDSTSSARHNNSVLSDRISSLGNMPIPFSEHSTTLSAMLMPQIGSSSKSGNQAPTTTIYKEEHVAKLSGNLSQRSNEADATPKEKILSFVMTHMMKTHKSKQL</sequence>
<feature type="compositionally biased region" description="Polar residues" evidence="5">
    <location>
        <begin position="118"/>
        <end position="132"/>
    </location>
</feature>
<comment type="caution">
    <text evidence="7">The sequence shown here is derived from an EMBL/GenBank/DDBJ whole genome shotgun (WGS) entry which is preliminary data.</text>
</comment>
<evidence type="ECO:0000256" key="2">
    <source>
        <dbReference type="ARBA" id="ARBA00022771"/>
    </source>
</evidence>
<dbReference type="Pfam" id="PF00628">
    <property type="entry name" value="PHD"/>
    <property type="match status" value="1"/>
</dbReference>
<feature type="domain" description="PHD-type" evidence="6">
    <location>
        <begin position="18"/>
        <end position="67"/>
    </location>
</feature>
<keyword evidence="3" id="KW-0862">Zinc</keyword>
<dbReference type="Gene3D" id="3.30.40.10">
    <property type="entry name" value="Zinc/RING finger domain, C3HC4 (zinc finger)"/>
    <property type="match status" value="1"/>
</dbReference>
<evidence type="ECO:0000256" key="3">
    <source>
        <dbReference type="ARBA" id="ARBA00022833"/>
    </source>
</evidence>
<gene>
    <name evidence="7" type="ORF">KI387_034917</name>
</gene>
<feature type="compositionally biased region" description="Basic residues" evidence="5">
    <location>
        <begin position="134"/>
        <end position="145"/>
    </location>
</feature>
<protein>
    <recommendedName>
        <fullName evidence="6">PHD-type domain-containing protein</fullName>
    </recommendedName>
</protein>
<evidence type="ECO:0000256" key="4">
    <source>
        <dbReference type="PROSITE-ProRule" id="PRU00146"/>
    </source>
</evidence>
<dbReference type="PANTHER" id="PTHR47177:SF4">
    <property type="entry name" value="OS06G0283200 PROTEIN"/>
    <property type="match status" value="1"/>
</dbReference>